<evidence type="ECO:0000313" key="2">
    <source>
        <dbReference type="Proteomes" id="UP000623301"/>
    </source>
</evidence>
<evidence type="ECO:0000313" key="1">
    <source>
        <dbReference type="EMBL" id="MBJ2175860.1"/>
    </source>
</evidence>
<reference evidence="1 2" key="1">
    <citation type="submission" date="2020-12" db="EMBL/GenBank/DDBJ databases">
        <title>Aureibaculum luteum sp. nov. and Aureibaculum flavum sp. nov., novel members of the family Flavobacteriaceae isolated from Antarctic intertidal sediments.</title>
        <authorList>
            <person name="He X."/>
            <person name="Zhang X."/>
        </authorList>
    </citation>
    <scope>NUCLEOTIDE SEQUENCE [LARGE SCALE GENOMIC DNA]</scope>
    <source>
        <strain evidence="1 2">A20</strain>
    </source>
</reference>
<name>A0ABS0WV41_9FLAO</name>
<proteinExistence type="predicted"/>
<dbReference type="EMBL" id="JAEHFJ010000009">
    <property type="protein sequence ID" value="MBJ2175860.1"/>
    <property type="molecule type" value="Genomic_DNA"/>
</dbReference>
<dbReference type="RefSeq" id="WP_198842507.1">
    <property type="nucleotide sequence ID" value="NZ_JAEHFJ010000009.1"/>
</dbReference>
<accession>A0ABS0WV41</accession>
<comment type="caution">
    <text evidence="1">The sequence shown here is derived from an EMBL/GenBank/DDBJ whole genome shotgun (WGS) entry which is preliminary data.</text>
</comment>
<keyword evidence="2" id="KW-1185">Reference proteome</keyword>
<protein>
    <submittedName>
        <fullName evidence="1">Uncharacterized protein</fullName>
    </submittedName>
</protein>
<gene>
    <name evidence="1" type="ORF">JBL43_16520</name>
</gene>
<dbReference type="Proteomes" id="UP000623301">
    <property type="component" value="Unassembled WGS sequence"/>
</dbReference>
<organism evidence="1 2">
    <name type="scientific">Aureibaculum flavum</name>
    <dbReference type="NCBI Taxonomy" id="2795986"/>
    <lineage>
        <taxon>Bacteria</taxon>
        <taxon>Pseudomonadati</taxon>
        <taxon>Bacteroidota</taxon>
        <taxon>Flavobacteriia</taxon>
        <taxon>Flavobacteriales</taxon>
        <taxon>Flavobacteriaceae</taxon>
        <taxon>Aureibaculum</taxon>
    </lineage>
</organism>
<sequence length="243" mass="28025">MHKVLYIAYLLLICNSYTFSQVEENYSDELLSSSFKLYHEADMYLANYMYSFIKKRFIDHLKDTTSFSNPYDSLSKHVSIGRSSDGLMKTYSWSERDFGCCHGTETYAQFKTSSGSIKFIDLDEQPEGYEEVFITGLQLIKIKKKSYYLIFGNGTCCGGTHYSTARVYEIKEDTLHKSDSLFNTKSELYIGANRSQTIALTYDSEKKILSYNSYAYLDDTGFYANMKTVIQLKLTDNGFQKIE</sequence>